<gene>
    <name evidence="4" type="ORF">J43TS3_15360</name>
</gene>
<dbReference type="PANTHER" id="PTHR34408:SF1">
    <property type="entry name" value="GLYCOSYL HYDROLASE FAMILY 19 DOMAIN-CONTAINING PROTEIN HI_1415"/>
    <property type="match status" value="1"/>
</dbReference>
<dbReference type="Proteomes" id="UP000676917">
    <property type="component" value="Unassembled WGS sequence"/>
</dbReference>
<feature type="region of interest" description="Disordered" evidence="1">
    <location>
        <begin position="168"/>
        <end position="231"/>
    </location>
</feature>
<dbReference type="InterPro" id="IPR002901">
    <property type="entry name" value="MGlyc_endo_b_GlcNAc-like_dom"/>
</dbReference>
<keyword evidence="2" id="KW-0732">Signal</keyword>
<dbReference type="Pfam" id="PF01832">
    <property type="entry name" value="Glucosaminidase"/>
    <property type="match status" value="1"/>
</dbReference>
<sequence length="970" mass="110132">MNLRKTIIGLLALFLIVSQLATPLSVYADEGNFDVPDNETINLFLVTQELLLDNGIRISEGTYIYGERKSESITIQFADYSIDIPNEFVRLIEKSEDIPIYSKYLEEETSIKVLRKDTLGYSIEPFENPQLIFNLEIDYPVTVDENGYPFILLGNVKFYIEEPISEKVPEKNQELEESGNDSDESNVSEGPSQSIEKQDEKSFQTGSLPDKKESTSTTETDQEFKLSNTAQDTIADPWEGVKSDYFKVTEDNVVVYDNRVGGTLKAVGTLERNQIYPRVSDYGNWHRIQFGDIYGYVQKNSTIPDNGKSLRNENNSFKNQERTFKTLQNVIVYDNSSGSLVPFGQIYMGENYPIVSDYGMWWRIIYSDRVGYVRKSEVDIQFVNSDKYFKAEGNSIVYDNRNGTLTPVGQLISGQVYPRVSDYGNWHRIDFGNFYGYVKKSETSFATGTEIKNIKMSYDKFRDFLALETVTVYDNSSGSLLPFGKIEKGTTFPMVSDYGNWWTIVYANRVGYIKKSEVKVEVKSNDSYFRALENLPIYDNKTGSLVKVGEIKANQSYRIYSDYGNWWRVRFGESFGYIEKSKSGYATKNEINNLNTNLKNSRDKIVTSGVVTIYDNSSGTIVPFGELEANTIYPVVSDYGNWWRILFLDRVGFIRKSDVKPYGITYTNINISLTDAATKQMKAKPQTDVYLNGDLYVRWDAFKSTNGIDSGVVSSGWRIRTGPGTNYQTAYLTTKDINVRLLEEARDSQGAKWWKISRDSLPNSLGNWVDANYEEVLYNMNPNNFVNDPTQKYQFLDLRYYTGVPASELDALLAGKGTLNGTGKIFERAAQTAGINELYLVSHALLESGNGNSTLAKGVKVNNRTVYNFFGIGANDGCAVECGAQRAYKEGWFTVEAAIIGGAQFAKQNYIYSGQNTLYAMRWNPTALVTGNPTHQYATDVGWARKQVYYYERYYSSGNYNLRFDIPVYK</sequence>
<dbReference type="SMART" id="SM00047">
    <property type="entry name" value="LYZ2"/>
    <property type="match status" value="1"/>
</dbReference>
<feature type="compositionally biased region" description="Acidic residues" evidence="1">
    <location>
        <begin position="175"/>
        <end position="186"/>
    </location>
</feature>
<evidence type="ECO:0000313" key="4">
    <source>
        <dbReference type="EMBL" id="GIO26925.1"/>
    </source>
</evidence>
<feature type="chain" id="PRO_5036941616" description="Mannosyl-glycoprotein endo-beta-N-acetylglucosamidase-like domain-containing protein" evidence="2">
    <location>
        <begin position="29"/>
        <end position="970"/>
    </location>
</feature>
<dbReference type="GO" id="GO:0004040">
    <property type="term" value="F:amidase activity"/>
    <property type="evidence" value="ECO:0007669"/>
    <property type="project" value="InterPro"/>
</dbReference>
<feature type="domain" description="Mannosyl-glycoprotein endo-beta-N-acetylglucosamidase-like" evidence="3">
    <location>
        <begin position="811"/>
        <end position="965"/>
    </location>
</feature>
<evidence type="ECO:0000256" key="2">
    <source>
        <dbReference type="SAM" id="SignalP"/>
    </source>
</evidence>
<organism evidence="4 5">
    <name type="scientific">Ornithinibacillus bavariensis</name>
    <dbReference type="NCBI Taxonomy" id="545502"/>
    <lineage>
        <taxon>Bacteria</taxon>
        <taxon>Bacillati</taxon>
        <taxon>Bacillota</taxon>
        <taxon>Bacilli</taxon>
        <taxon>Bacillales</taxon>
        <taxon>Bacillaceae</taxon>
        <taxon>Ornithinibacillus</taxon>
    </lineage>
</organism>
<evidence type="ECO:0000313" key="5">
    <source>
        <dbReference type="Proteomes" id="UP000676917"/>
    </source>
</evidence>
<evidence type="ECO:0000259" key="3">
    <source>
        <dbReference type="SMART" id="SM00047"/>
    </source>
</evidence>
<dbReference type="PANTHER" id="PTHR34408">
    <property type="entry name" value="FAMILY PROTEIN, PUTATIVE-RELATED"/>
    <property type="match status" value="1"/>
</dbReference>
<reference evidence="4" key="1">
    <citation type="submission" date="2021-03" db="EMBL/GenBank/DDBJ databases">
        <title>Antimicrobial resistance genes in bacteria isolated from Japanese honey, and their potential for conferring macrolide and lincosamide resistance in the American foulbrood pathogen Paenibacillus larvae.</title>
        <authorList>
            <person name="Okamoto M."/>
            <person name="Kumagai M."/>
            <person name="Kanamori H."/>
            <person name="Takamatsu D."/>
        </authorList>
    </citation>
    <scope>NUCLEOTIDE SEQUENCE</scope>
    <source>
        <strain evidence="4">J43TS3</strain>
    </source>
</reference>
<proteinExistence type="predicted"/>
<dbReference type="AlphaFoldDB" id="A0A919X9D7"/>
<dbReference type="InterPro" id="IPR052354">
    <property type="entry name" value="Cell_Wall_Dynamics_Protein"/>
</dbReference>
<keyword evidence="5" id="KW-1185">Reference proteome</keyword>
<accession>A0A919X9D7</accession>
<evidence type="ECO:0000256" key="1">
    <source>
        <dbReference type="SAM" id="MobiDB-lite"/>
    </source>
</evidence>
<feature type="signal peptide" evidence="2">
    <location>
        <begin position="1"/>
        <end position="28"/>
    </location>
</feature>
<dbReference type="EMBL" id="BORP01000002">
    <property type="protein sequence ID" value="GIO26925.1"/>
    <property type="molecule type" value="Genomic_DNA"/>
</dbReference>
<protein>
    <recommendedName>
        <fullName evidence="3">Mannosyl-glycoprotein endo-beta-N-acetylglucosamidase-like domain-containing protein</fullName>
    </recommendedName>
</protein>
<name>A0A919X9D7_9BACI</name>
<dbReference type="RefSeq" id="WP_212920419.1">
    <property type="nucleotide sequence ID" value="NZ_BORP01000002.1"/>
</dbReference>
<dbReference type="Gene3D" id="1.10.530.10">
    <property type="match status" value="1"/>
</dbReference>
<feature type="compositionally biased region" description="Polar residues" evidence="1">
    <location>
        <begin position="215"/>
        <end position="231"/>
    </location>
</feature>
<comment type="caution">
    <text evidence="4">The sequence shown here is derived from an EMBL/GenBank/DDBJ whole genome shotgun (WGS) entry which is preliminary data.</text>
</comment>